<name>A0A0B2V6T9_TOXCA</name>
<dbReference type="EMBL" id="JPKZ01001944">
    <property type="protein sequence ID" value="KHN79166.1"/>
    <property type="molecule type" value="Genomic_DNA"/>
</dbReference>
<accession>A0A0B2V6T9</accession>
<feature type="transmembrane region" description="Helical" evidence="1">
    <location>
        <begin position="100"/>
        <end position="117"/>
    </location>
</feature>
<dbReference type="OrthoDB" id="2985014at2759"/>
<dbReference type="GO" id="GO:0016020">
    <property type="term" value="C:membrane"/>
    <property type="evidence" value="ECO:0007669"/>
    <property type="project" value="TreeGrafter"/>
</dbReference>
<dbReference type="Proteomes" id="UP000031036">
    <property type="component" value="Unassembled WGS sequence"/>
</dbReference>
<feature type="transmembrane region" description="Helical" evidence="1">
    <location>
        <begin position="27"/>
        <end position="51"/>
    </location>
</feature>
<feature type="transmembrane region" description="Helical" evidence="1">
    <location>
        <begin position="193"/>
        <end position="213"/>
    </location>
</feature>
<evidence type="ECO:0000313" key="2">
    <source>
        <dbReference type="EMBL" id="KHN79166.1"/>
    </source>
</evidence>
<dbReference type="Pfam" id="PF07690">
    <property type="entry name" value="MFS_1"/>
    <property type="match status" value="1"/>
</dbReference>
<reference evidence="2 3" key="1">
    <citation type="submission" date="2014-11" db="EMBL/GenBank/DDBJ databases">
        <title>Genetic blueprint of the zoonotic pathogen Toxocara canis.</title>
        <authorList>
            <person name="Zhu X.-Q."/>
            <person name="Korhonen P.K."/>
            <person name="Cai H."/>
            <person name="Young N.D."/>
            <person name="Nejsum P."/>
            <person name="von Samson-Himmelstjerna G."/>
            <person name="Boag P.R."/>
            <person name="Tan P."/>
            <person name="Li Q."/>
            <person name="Min J."/>
            <person name="Yang Y."/>
            <person name="Wang X."/>
            <person name="Fang X."/>
            <person name="Hall R.S."/>
            <person name="Hofmann A."/>
            <person name="Sternberg P.W."/>
            <person name="Jex A.R."/>
            <person name="Gasser R.B."/>
        </authorList>
    </citation>
    <scope>NUCLEOTIDE SEQUENCE [LARGE SCALE GENOMIC DNA]</scope>
    <source>
        <strain evidence="2">PN_DK_2014</strain>
    </source>
</reference>
<dbReference type="SUPFAM" id="SSF103473">
    <property type="entry name" value="MFS general substrate transporter"/>
    <property type="match status" value="1"/>
</dbReference>
<feature type="transmembrane region" description="Helical" evidence="1">
    <location>
        <begin position="157"/>
        <end position="181"/>
    </location>
</feature>
<comment type="caution">
    <text evidence="2">The sequence shown here is derived from an EMBL/GenBank/DDBJ whole genome shotgun (WGS) entry which is preliminary data.</text>
</comment>
<dbReference type="GO" id="GO:0022857">
    <property type="term" value="F:transmembrane transporter activity"/>
    <property type="evidence" value="ECO:0007669"/>
    <property type="project" value="InterPro"/>
</dbReference>
<dbReference type="InterPro" id="IPR011701">
    <property type="entry name" value="MFS"/>
</dbReference>
<keyword evidence="1" id="KW-0812">Transmembrane</keyword>
<evidence type="ECO:0000256" key="1">
    <source>
        <dbReference type="SAM" id="Phobius"/>
    </source>
</evidence>
<dbReference type="PANTHER" id="PTHR45757">
    <property type="entry name" value="PROTEIN CBG23364-RELATED"/>
    <property type="match status" value="1"/>
</dbReference>
<keyword evidence="3" id="KW-1185">Reference proteome</keyword>
<organism evidence="2 3">
    <name type="scientific">Toxocara canis</name>
    <name type="common">Canine roundworm</name>
    <dbReference type="NCBI Taxonomy" id="6265"/>
    <lineage>
        <taxon>Eukaryota</taxon>
        <taxon>Metazoa</taxon>
        <taxon>Ecdysozoa</taxon>
        <taxon>Nematoda</taxon>
        <taxon>Chromadorea</taxon>
        <taxon>Rhabditida</taxon>
        <taxon>Spirurina</taxon>
        <taxon>Ascaridomorpha</taxon>
        <taxon>Ascaridoidea</taxon>
        <taxon>Toxocaridae</taxon>
        <taxon>Toxocara</taxon>
    </lineage>
</organism>
<dbReference type="Gene3D" id="1.20.1250.20">
    <property type="entry name" value="MFS general substrate transporter like domains"/>
    <property type="match status" value="1"/>
</dbReference>
<feature type="transmembrane region" description="Helical" evidence="1">
    <location>
        <begin position="123"/>
        <end position="145"/>
    </location>
</feature>
<dbReference type="OMA" id="MHEDIVQ"/>
<protein>
    <submittedName>
        <fullName evidence="2">Sialin</fullName>
    </submittedName>
</protein>
<sequence length="236" mass="25831">MRGGSYSKEQGSLFVMVRRRRAVFKDLPFWAVVVSGFGNFSGISPLIVFSAQILHNALGISPAATGLFNSISFLLQLILKLSAGLISDNWTTNETRKLRVFNTLSCGLCGALMLVMAGVHRSSTATCVFLIVLTQGLIGFNSAGFNKAAVVVARQHAHFAMTLIGIGLNIGLIMEPFLVYAVAPEHQWNDWKLLFIVHGATLILTNIFFCIFIRGEPSKFTEITSTDKRRGMLESS</sequence>
<dbReference type="STRING" id="6265.A0A0B2V6T9"/>
<feature type="transmembrane region" description="Helical" evidence="1">
    <location>
        <begin position="57"/>
        <end position="79"/>
    </location>
</feature>
<dbReference type="InterPro" id="IPR036259">
    <property type="entry name" value="MFS_trans_sf"/>
</dbReference>
<dbReference type="AlphaFoldDB" id="A0A0B2V6T9"/>
<gene>
    <name evidence="2" type="primary">SLC17A5</name>
    <name evidence="2" type="ORF">Tcan_06321</name>
</gene>
<keyword evidence="1" id="KW-0472">Membrane</keyword>
<proteinExistence type="predicted"/>
<evidence type="ECO:0000313" key="3">
    <source>
        <dbReference type="Proteomes" id="UP000031036"/>
    </source>
</evidence>
<keyword evidence="1" id="KW-1133">Transmembrane helix</keyword>